<evidence type="ECO:0000259" key="1">
    <source>
        <dbReference type="Pfam" id="PF05943"/>
    </source>
</evidence>
<organism evidence="3 4">
    <name type="scientific">Caedimonas varicaedens</name>
    <dbReference type="NCBI Taxonomy" id="1629334"/>
    <lineage>
        <taxon>Bacteria</taxon>
        <taxon>Pseudomonadati</taxon>
        <taxon>Pseudomonadota</taxon>
        <taxon>Alphaproteobacteria</taxon>
        <taxon>Holosporales</taxon>
        <taxon>Caedimonadaceae</taxon>
        <taxon>Caedimonas</taxon>
    </lineage>
</organism>
<dbReference type="Pfam" id="PF18945">
    <property type="entry name" value="VipB_2"/>
    <property type="match status" value="1"/>
</dbReference>
<dbReference type="EMBL" id="BBVC01000067">
    <property type="protein sequence ID" value="GAO98558.1"/>
    <property type="molecule type" value="Genomic_DNA"/>
</dbReference>
<evidence type="ECO:0000313" key="3">
    <source>
        <dbReference type="EMBL" id="GAO98558.1"/>
    </source>
</evidence>
<dbReference type="PANTHER" id="PTHR35565:SF3">
    <property type="entry name" value="TYPE VI SECRETION SYSTEM SHEATH PROTEIN TSSC1"/>
    <property type="match status" value="1"/>
</dbReference>
<accession>A0A0K8MEB7</accession>
<dbReference type="OrthoDB" id="9764000at2"/>
<protein>
    <submittedName>
        <fullName evidence="3">Uncharacterized protein</fullName>
    </submittedName>
</protein>
<dbReference type="Pfam" id="PF05943">
    <property type="entry name" value="VipB"/>
    <property type="match status" value="1"/>
</dbReference>
<sequence>MRESIQHKLDVVRPPRVQITYDVELAGAVTSRELPYVLGVMADLSGMSAVAKAPLKERKFADIASDNFNDIMKSVSPRVQINVTNKINGGKTPLGVDLTFVAMDDFEPLNVVQQAPALKALFDSRTRLNDLLGKLDGNENLNRVLDGVLTSGDKKTDVDAVIKDANLVRDSSQTDNAKLIVTEFLSLLDKNEVQAADSIAVVSQKISQLDHVISDQLNEILHHPDFLRLEATWRGLWFLLTNTDQGAGLKIRLLNISKQELQYDLEKAIEFDQSQLFKKIYEEEYGTFGGAPYSVLLSDLEFGRSPEDITLLTKISQVAAAAHAPFIAASQPSLFDLNSFAELGYPRDLSRVFESTELGKWNAFRESEDSRYVALTLPHVLMRAPYGDNGTVVYGMNFQEDVDGVDNSKFCWGSAAWSLAQRVLNSAGLYGWPAAIRGVEGGGLVEDLPYYTFKTTDGDIALKCPTEVSITDRREKELSDLGFIALCHCKNRDYAAFFSAQTTQKSKLYNLDQANANAQLSSRLTYILAASRFAHYIKVIMRDKIGSFMSRTEVESFLNKWIASYVLLTDEADQVAKSRFPLREARIEVVDVPGQPGNYRAVVFLRPHFQLEALTASLRLVANLPRPAAR</sequence>
<dbReference type="Pfam" id="PF05591">
    <property type="entry name" value="T6SS_VipA"/>
    <property type="match status" value="1"/>
</dbReference>
<dbReference type="NCBIfam" id="TIGR03355">
    <property type="entry name" value="VI_chp_2"/>
    <property type="match status" value="1"/>
</dbReference>
<reference evidence="3 4" key="1">
    <citation type="submission" date="2015-03" db="EMBL/GenBank/DDBJ databases">
        <title>Caedibacter varicaedens, whole genome shotgun sequence.</title>
        <authorList>
            <person name="Suzuki H."/>
            <person name="Dapper A.L."/>
            <person name="Gibson A.K."/>
            <person name="Jackson C."/>
            <person name="Lee H."/>
            <person name="Pejaver V.R."/>
            <person name="Doak T."/>
            <person name="Lynch M."/>
        </authorList>
    </citation>
    <scope>NUCLEOTIDE SEQUENCE [LARGE SCALE GENOMIC DNA]</scope>
</reference>
<feature type="domain" description="TssC1 N-terminal" evidence="1">
    <location>
        <begin position="204"/>
        <end position="504"/>
    </location>
</feature>
<evidence type="ECO:0000313" key="4">
    <source>
        <dbReference type="Proteomes" id="UP000036771"/>
    </source>
</evidence>
<dbReference type="InterPro" id="IPR010269">
    <property type="entry name" value="T6SS_TssC-like"/>
</dbReference>
<dbReference type="InterPro" id="IPR044032">
    <property type="entry name" value="TssC1_C"/>
</dbReference>
<keyword evidence="4" id="KW-1185">Reference proteome</keyword>
<dbReference type="STRING" id="1629334.Cva_01221"/>
<dbReference type="InterPro" id="IPR044031">
    <property type="entry name" value="TssC1_N"/>
</dbReference>
<gene>
    <name evidence="3" type="ORF">Cva_01221</name>
</gene>
<proteinExistence type="predicted"/>
<dbReference type="Proteomes" id="UP000036771">
    <property type="component" value="Unassembled WGS sequence"/>
</dbReference>
<dbReference type="InterPro" id="IPR008312">
    <property type="entry name" value="T6SS_TssB1"/>
</dbReference>
<name>A0A0K8MEB7_9PROT</name>
<dbReference type="PANTHER" id="PTHR35565">
    <property type="entry name" value="CYTOPLASMIC PROTEIN-RELATED"/>
    <property type="match status" value="1"/>
</dbReference>
<dbReference type="AlphaFoldDB" id="A0A0K8MEB7"/>
<comment type="caution">
    <text evidence="3">The sequence shown here is derived from an EMBL/GenBank/DDBJ whole genome shotgun (WGS) entry which is preliminary data.</text>
</comment>
<dbReference type="NCBIfam" id="TIGR03358">
    <property type="entry name" value="VI_chp_5"/>
    <property type="match status" value="1"/>
</dbReference>
<feature type="domain" description="TssC1 C-terminal" evidence="2">
    <location>
        <begin position="513"/>
        <end position="624"/>
    </location>
</feature>
<evidence type="ECO:0000259" key="2">
    <source>
        <dbReference type="Pfam" id="PF18945"/>
    </source>
</evidence>